<reference evidence="1" key="1">
    <citation type="submission" date="2025-08" db="UniProtKB">
        <authorList>
            <consortium name="Ensembl"/>
        </authorList>
    </citation>
    <scope>IDENTIFICATION</scope>
</reference>
<evidence type="ECO:0000313" key="2">
    <source>
        <dbReference type="Proteomes" id="UP000694380"/>
    </source>
</evidence>
<organism evidence="1 2">
    <name type="scientific">Chrysemys picta bellii</name>
    <name type="common">Western painted turtle</name>
    <name type="synonym">Emys bellii</name>
    <dbReference type="NCBI Taxonomy" id="8478"/>
    <lineage>
        <taxon>Eukaryota</taxon>
        <taxon>Metazoa</taxon>
        <taxon>Chordata</taxon>
        <taxon>Craniata</taxon>
        <taxon>Vertebrata</taxon>
        <taxon>Euteleostomi</taxon>
        <taxon>Archelosauria</taxon>
        <taxon>Testudinata</taxon>
        <taxon>Testudines</taxon>
        <taxon>Cryptodira</taxon>
        <taxon>Durocryptodira</taxon>
        <taxon>Testudinoidea</taxon>
        <taxon>Emydidae</taxon>
        <taxon>Chrysemys</taxon>
    </lineage>
</organism>
<dbReference type="Proteomes" id="UP000694380">
    <property type="component" value="Unplaced"/>
</dbReference>
<dbReference type="AlphaFoldDB" id="A0A8C3H685"/>
<reference evidence="1" key="2">
    <citation type="submission" date="2025-09" db="UniProtKB">
        <authorList>
            <consortium name="Ensembl"/>
        </authorList>
    </citation>
    <scope>IDENTIFICATION</scope>
</reference>
<sequence length="65" mass="6750">MGTIFALFQSCGISPVSHNFPKIISKVGGAKPAGDDIGEVLNSAANASATETITEQIQEETQQSL</sequence>
<proteinExistence type="predicted"/>
<protein>
    <submittedName>
        <fullName evidence="1">Uncharacterized protein</fullName>
    </submittedName>
</protein>
<name>A0A8C3H685_CHRPI</name>
<dbReference type="GeneTree" id="ENSGT01010000224113"/>
<dbReference type="Ensembl" id="ENSCPBT00000003135.1">
    <property type="protein sequence ID" value="ENSCPBP00000002566.1"/>
    <property type="gene ID" value="ENSCPBG00000002056.1"/>
</dbReference>
<keyword evidence="2" id="KW-1185">Reference proteome</keyword>
<evidence type="ECO:0000313" key="1">
    <source>
        <dbReference type="Ensembl" id="ENSCPBP00000002566.1"/>
    </source>
</evidence>
<accession>A0A8C3H685</accession>